<evidence type="ECO:0000256" key="1">
    <source>
        <dbReference type="SAM" id="Phobius"/>
    </source>
</evidence>
<evidence type="ECO:0000313" key="2">
    <source>
        <dbReference type="EMBL" id="MXQ82764.1"/>
    </source>
</evidence>
<name>A0A6B0R4J0_9CETA</name>
<comment type="caution">
    <text evidence="2">The sequence shown here is derived from an EMBL/GenBank/DDBJ whole genome shotgun (WGS) entry which is preliminary data.</text>
</comment>
<organism evidence="2 3">
    <name type="scientific">Bos mutus</name>
    <name type="common">wild yak</name>
    <dbReference type="NCBI Taxonomy" id="72004"/>
    <lineage>
        <taxon>Eukaryota</taxon>
        <taxon>Metazoa</taxon>
        <taxon>Chordata</taxon>
        <taxon>Craniata</taxon>
        <taxon>Vertebrata</taxon>
        <taxon>Euteleostomi</taxon>
        <taxon>Mammalia</taxon>
        <taxon>Eutheria</taxon>
        <taxon>Laurasiatheria</taxon>
        <taxon>Artiodactyla</taxon>
        <taxon>Ruminantia</taxon>
        <taxon>Pecora</taxon>
        <taxon>Bovidae</taxon>
        <taxon>Bovinae</taxon>
        <taxon>Bos</taxon>
    </lineage>
</organism>
<gene>
    <name evidence="2" type="ORF">E5288_WYG022781</name>
</gene>
<keyword evidence="3" id="KW-1185">Reference proteome</keyword>
<feature type="transmembrane region" description="Helical" evidence="1">
    <location>
        <begin position="12"/>
        <end position="32"/>
    </location>
</feature>
<proteinExistence type="predicted"/>
<dbReference type="Proteomes" id="UP000322234">
    <property type="component" value="Unassembled WGS sequence"/>
</dbReference>
<keyword evidence="1" id="KW-0812">Transmembrane</keyword>
<evidence type="ECO:0000313" key="3">
    <source>
        <dbReference type="Proteomes" id="UP000322234"/>
    </source>
</evidence>
<sequence>MNKINLQSSKRVESCLTVAIPFGLCTAVYYLYTTTAADKLFLPDNLLLPQKSNDAGLSQVLVLGSLLHTSNCVDERQKTQMLWSKRKVRPIPDIMSAEQEIKVTESLEVSEEVAKA</sequence>
<dbReference type="EMBL" id="VBQZ03000014">
    <property type="protein sequence ID" value="MXQ82764.1"/>
    <property type="molecule type" value="Genomic_DNA"/>
</dbReference>
<keyword evidence="1" id="KW-1133">Transmembrane helix</keyword>
<accession>A0A6B0R4J0</accession>
<dbReference type="AlphaFoldDB" id="A0A6B0R4J0"/>
<keyword evidence="1" id="KW-0472">Membrane</keyword>
<reference evidence="2" key="1">
    <citation type="submission" date="2019-10" db="EMBL/GenBank/DDBJ databases">
        <title>The sequence and de novo assembly of the wild yak genome.</title>
        <authorList>
            <person name="Liu Y."/>
        </authorList>
    </citation>
    <scope>NUCLEOTIDE SEQUENCE [LARGE SCALE GENOMIC DNA]</scope>
    <source>
        <strain evidence="2">WY2019</strain>
    </source>
</reference>
<protein>
    <submittedName>
        <fullName evidence="2">Uncharacterized protein</fullName>
    </submittedName>
</protein>